<dbReference type="PROSITE" id="PS51257">
    <property type="entry name" value="PROKAR_LIPOPROTEIN"/>
    <property type="match status" value="1"/>
</dbReference>
<evidence type="ECO:0008006" key="4">
    <source>
        <dbReference type="Google" id="ProtNLM"/>
    </source>
</evidence>
<evidence type="ECO:0000256" key="1">
    <source>
        <dbReference type="SAM" id="MobiDB-lite"/>
    </source>
</evidence>
<sequence>MRKRGIWIGGVVLLLVLAGCGNPAVEHSAKPPSAVGDHADEAVRGTETSGEQPDQTMEKTAEGETKPALVEYKRLENVFGFADESGEQLITIPDESGADLENPKQFSAAVGNNGDWVEIEFVRRQDANEQDNNRQTMYNFNNMSGYVYKAKKGKLIPNKSYLLTRDGVIGENAFIDLQSTVDGESQSGEYLPADAETIAQMEAMKKRKITASRLLSESAEERIALFVFEREADDMLASIAYIKGDRVLFKDFPAKYDEFSTWRVDGGDEPGRFEVLFLAHSDEGLLLGMSWGAPEGENLFVLKEADGAFQETGLRSGRYWAPQ</sequence>
<reference evidence="2" key="1">
    <citation type="submission" date="2022-01" db="EMBL/GenBank/DDBJ databases">
        <title>Paenibacillus spongiae sp. nov., isolated from marine sponge.</title>
        <authorList>
            <person name="Li Z."/>
            <person name="Zhang M."/>
        </authorList>
    </citation>
    <scope>NUCLEOTIDE SEQUENCE</scope>
    <source>
        <strain evidence="2">PHS-Z3</strain>
    </source>
</reference>
<dbReference type="RefSeq" id="WP_258386337.1">
    <property type="nucleotide sequence ID" value="NZ_CP091430.1"/>
</dbReference>
<protein>
    <recommendedName>
        <fullName evidence="4">Lipoprotein</fullName>
    </recommendedName>
</protein>
<accession>A0ABY5SBX7</accession>
<gene>
    <name evidence="2" type="ORF">L1F29_33715</name>
</gene>
<keyword evidence="3" id="KW-1185">Reference proteome</keyword>
<proteinExistence type="predicted"/>
<evidence type="ECO:0000313" key="2">
    <source>
        <dbReference type="EMBL" id="UVI30267.1"/>
    </source>
</evidence>
<dbReference type="EMBL" id="CP091430">
    <property type="protein sequence ID" value="UVI30267.1"/>
    <property type="molecule type" value="Genomic_DNA"/>
</dbReference>
<name>A0ABY5SBX7_9BACL</name>
<organism evidence="2 3">
    <name type="scientific">Paenibacillus spongiae</name>
    <dbReference type="NCBI Taxonomy" id="2909671"/>
    <lineage>
        <taxon>Bacteria</taxon>
        <taxon>Bacillati</taxon>
        <taxon>Bacillota</taxon>
        <taxon>Bacilli</taxon>
        <taxon>Bacillales</taxon>
        <taxon>Paenibacillaceae</taxon>
        <taxon>Paenibacillus</taxon>
    </lineage>
</organism>
<feature type="compositionally biased region" description="Polar residues" evidence="1">
    <location>
        <begin position="46"/>
        <end position="55"/>
    </location>
</feature>
<dbReference type="Proteomes" id="UP001057877">
    <property type="component" value="Chromosome"/>
</dbReference>
<evidence type="ECO:0000313" key="3">
    <source>
        <dbReference type="Proteomes" id="UP001057877"/>
    </source>
</evidence>
<feature type="region of interest" description="Disordered" evidence="1">
    <location>
        <begin position="27"/>
        <end position="64"/>
    </location>
</feature>